<dbReference type="OrthoDB" id="9791898at2"/>
<dbReference type="eggNOG" id="COG1694">
    <property type="taxonomic scope" value="Bacteria"/>
</dbReference>
<dbReference type="Proteomes" id="UP000002247">
    <property type="component" value="Chromosome"/>
</dbReference>
<dbReference type="GO" id="GO:0042262">
    <property type="term" value="P:DNA protection"/>
    <property type="evidence" value="ECO:0007669"/>
    <property type="project" value="TreeGrafter"/>
</dbReference>
<sequence length="118" mass="13204">MSGLEQYAGALAEFVAARDWHLYDSPKNLALALGGEVGELMAVMQWLSDEEIRQKTTDDEDFRRALSFEMADVLNYLLRLARHVGVDLIEAAEEKLAVNEIRYPVARAKGNATKHNAL</sequence>
<dbReference type="Gene3D" id="1.10.287.1080">
    <property type="entry name" value="MazG-like"/>
    <property type="match status" value="1"/>
</dbReference>
<evidence type="ECO:0000313" key="1">
    <source>
        <dbReference type="EMBL" id="ADG97056.1"/>
    </source>
</evidence>
<accession>D6ZCL4</accession>
<dbReference type="InterPro" id="IPR025984">
    <property type="entry name" value="DCTPP"/>
</dbReference>
<gene>
    <name evidence="1" type="ordered locus">Srot_0574</name>
</gene>
<dbReference type="SUPFAM" id="SSF101386">
    <property type="entry name" value="all-alpha NTP pyrophosphatases"/>
    <property type="match status" value="1"/>
</dbReference>
<dbReference type="InterPro" id="IPR052555">
    <property type="entry name" value="dCTP_Pyrophosphatase"/>
</dbReference>
<keyword evidence="1" id="KW-0378">Hydrolase</keyword>
<dbReference type="EMBL" id="CP001958">
    <property type="protein sequence ID" value="ADG97056.1"/>
    <property type="molecule type" value="Genomic_DNA"/>
</dbReference>
<dbReference type="GO" id="GO:0047840">
    <property type="term" value="F:dCTP diphosphatase activity"/>
    <property type="evidence" value="ECO:0007669"/>
    <property type="project" value="TreeGrafter"/>
</dbReference>
<keyword evidence="2" id="KW-1185">Reference proteome</keyword>
<dbReference type="Pfam" id="PF12643">
    <property type="entry name" value="MazG-like"/>
    <property type="match status" value="1"/>
</dbReference>
<dbReference type="GO" id="GO:0006253">
    <property type="term" value="P:dCTP catabolic process"/>
    <property type="evidence" value="ECO:0007669"/>
    <property type="project" value="TreeGrafter"/>
</dbReference>
<proteinExistence type="predicted"/>
<dbReference type="RefSeq" id="WP_013137512.1">
    <property type="nucleotide sequence ID" value="NC_014168.1"/>
</dbReference>
<dbReference type="AlphaFoldDB" id="D6ZCL4"/>
<dbReference type="PANTHER" id="PTHR46523:SF1">
    <property type="entry name" value="DCTP PYROPHOSPHATASE 1"/>
    <property type="match status" value="1"/>
</dbReference>
<reference evidence="1 2" key="1">
    <citation type="journal article" date="2010" name="Stand. Genomic Sci.">
        <title>Complete genome sequence of Segniliparus rotundus type strain (CDC 1076).</title>
        <authorList>
            <person name="Sikorski J."/>
            <person name="Lapidus A."/>
            <person name="Copeland A."/>
            <person name="Misra M."/>
            <person name="Glavina Del Rio T."/>
            <person name="Nolan M."/>
            <person name="Lucas S."/>
            <person name="Chen F."/>
            <person name="Tice H."/>
            <person name="Cheng J.F."/>
            <person name="Jando M."/>
            <person name="Schneider S."/>
            <person name="Bruce D."/>
            <person name="Goodwin L."/>
            <person name="Pitluck S."/>
            <person name="Liolios K."/>
            <person name="Mikhailova N."/>
            <person name="Pati A."/>
            <person name="Ivanova N."/>
            <person name="Mavromatis K."/>
            <person name="Chen A."/>
            <person name="Palaniappan K."/>
            <person name="Chertkov O."/>
            <person name="Land M."/>
            <person name="Hauser L."/>
            <person name="Chang Y.J."/>
            <person name="Jeffries C.D."/>
            <person name="Brettin T."/>
            <person name="Detter J.C."/>
            <person name="Han C."/>
            <person name="Rohde M."/>
            <person name="Goker M."/>
            <person name="Bristow J."/>
            <person name="Eisen J.A."/>
            <person name="Markowitz V."/>
            <person name="Hugenholtz P."/>
            <person name="Kyrpides N.C."/>
            <person name="Klenk H.P."/>
        </authorList>
    </citation>
    <scope>NUCLEOTIDE SEQUENCE [LARGE SCALE GENOMIC DNA]</scope>
    <source>
        <strain evidence="2">ATCC BAA-972 / CDC 1076 / CIP 108378 / DSM 44985 / JCM 13578</strain>
    </source>
</reference>
<evidence type="ECO:0000313" key="2">
    <source>
        <dbReference type="Proteomes" id="UP000002247"/>
    </source>
</evidence>
<dbReference type="HOGENOM" id="CLU_110454_2_2_11"/>
<dbReference type="CDD" id="cd11537">
    <property type="entry name" value="NTP-PPase_RS21-C6_like"/>
    <property type="match status" value="1"/>
</dbReference>
<dbReference type="PIRSF" id="PIRSF029826">
    <property type="entry name" value="UCP029826_pph"/>
    <property type="match status" value="1"/>
</dbReference>
<dbReference type="PANTHER" id="PTHR46523">
    <property type="entry name" value="DCTP PYROPHOSPHATASE 1"/>
    <property type="match status" value="1"/>
</dbReference>
<dbReference type="STRING" id="640132.Srot_0574"/>
<protein>
    <submittedName>
        <fullName evidence="1">MazG nucleotide pyrophosphohydrolase</fullName>
    </submittedName>
</protein>
<organism evidence="1 2">
    <name type="scientific">Segniliparus rotundus (strain ATCC BAA-972 / CDC 1076 / CIP 108378 / DSM 44985 / JCM 13578)</name>
    <dbReference type="NCBI Taxonomy" id="640132"/>
    <lineage>
        <taxon>Bacteria</taxon>
        <taxon>Bacillati</taxon>
        <taxon>Actinomycetota</taxon>
        <taxon>Actinomycetes</taxon>
        <taxon>Mycobacteriales</taxon>
        <taxon>Segniliparaceae</taxon>
        <taxon>Segniliparus</taxon>
    </lineage>
</organism>
<dbReference type="GO" id="GO:0005829">
    <property type="term" value="C:cytosol"/>
    <property type="evidence" value="ECO:0007669"/>
    <property type="project" value="TreeGrafter"/>
</dbReference>
<name>D6ZCL4_SEGRD</name>
<dbReference type="KEGG" id="srt:Srot_0574"/>